<protein>
    <submittedName>
        <fullName evidence="2">DNA-binding protein</fullName>
    </submittedName>
</protein>
<dbReference type="Pfam" id="PF01381">
    <property type="entry name" value="HTH_3"/>
    <property type="match status" value="1"/>
</dbReference>
<feature type="domain" description="HTH cro/C1-type" evidence="1">
    <location>
        <begin position="20"/>
        <end position="73"/>
    </location>
</feature>
<keyword evidence="2" id="KW-0238">DNA-binding</keyword>
<dbReference type="PROSITE" id="PS50943">
    <property type="entry name" value="HTH_CROC1"/>
    <property type="match status" value="1"/>
</dbReference>
<keyword evidence="3" id="KW-1185">Reference proteome</keyword>
<organism evidence="2 3">
    <name type="scientific">Vitreoscilla filiformis</name>
    <dbReference type="NCBI Taxonomy" id="63"/>
    <lineage>
        <taxon>Bacteria</taxon>
        <taxon>Pseudomonadati</taxon>
        <taxon>Pseudomonadota</taxon>
        <taxon>Betaproteobacteria</taxon>
        <taxon>Neisseriales</taxon>
        <taxon>Neisseriaceae</taxon>
        <taxon>Vitreoscilla</taxon>
    </lineage>
</organism>
<proteinExistence type="predicted"/>
<dbReference type="InterPro" id="IPR010982">
    <property type="entry name" value="Lambda_DNA-bd_dom_sf"/>
</dbReference>
<dbReference type="Proteomes" id="UP000199729">
    <property type="component" value="Chromosome"/>
</dbReference>
<name>A0A221KFP5_VITFI</name>
<dbReference type="Gene3D" id="1.10.260.40">
    <property type="entry name" value="lambda repressor-like DNA-binding domains"/>
    <property type="match status" value="1"/>
</dbReference>
<dbReference type="InterPro" id="IPR001387">
    <property type="entry name" value="Cro/C1-type_HTH"/>
</dbReference>
<sequence length="117" mass="12842">MLFVELSTPSEICQQLGQRLRAQRLAQLLSQAELAARAGVALGTLRKLESTGQTFIETLVRVAQTLGLAAPLLELWPPQALQSIAQLGFSGSRRALLSIRSPSMHYPFDSQNQPEEK</sequence>
<dbReference type="SUPFAM" id="SSF47413">
    <property type="entry name" value="lambda repressor-like DNA-binding domains"/>
    <property type="match status" value="1"/>
</dbReference>
<accession>A0A221KFP5</accession>
<evidence type="ECO:0000313" key="2">
    <source>
        <dbReference type="EMBL" id="ASM77872.1"/>
    </source>
</evidence>
<dbReference type="GO" id="GO:0003677">
    <property type="term" value="F:DNA binding"/>
    <property type="evidence" value="ECO:0007669"/>
    <property type="project" value="UniProtKB-KW"/>
</dbReference>
<dbReference type="KEGG" id="vff:VITFI_CDS2094"/>
<dbReference type="RefSeq" id="WP_232476573.1">
    <property type="nucleotide sequence ID" value="NZ_CP022423.1"/>
</dbReference>
<evidence type="ECO:0000259" key="1">
    <source>
        <dbReference type="PROSITE" id="PS50943"/>
    </source>
</evidence>
<dbReference type="EMBL" id="CP022423">
    <property type="protein sequence ID" value="ASM77872.1"/>
    <property type="molecule type" value="Genomic_DNA"/>
</dbReference>
<dbReference type="AlphaFoldDB" id="A0A221KFP5"/>
<reference evidence="2 3" key="1">
    <citation type="submission" date="2017-07" db="EMBL/GenBank/DDBJ databases">
        <title>Complete Genome Sequence of the cosmetic ferment Vitreoscilla filiformis (ATCC15551).</title>
        <authorList>
            <person name="Contreras S."/>
            <person name="Sagory-Zalkind P."/>
            <person name="Blanquart H."/>
            <person name="Iltis A."/>
            <person name="Morand S.C."/>
        </authorList>
    </citation>
    <scope>NUCLEOTIDE SEQUENCE [LARGE SCALE GENOMIC DNA]</scope>
    <source>
        <strain evidence="2 3">ATCC 15551</strain>
    </source>
</reference>
<dbReference type="CDD" id="cd00093">
    <property type="entry name" value="HTH_XRE"/>
    <property type="match status" value="1"/>
</dbReference>
<dbReference type="SMART" id="SM00530">
    <property type="entry name" value="HTH_XRE"/>
    <property type="match status" value="1"/>
</dbReference>
<evidence type="ECO:0000313" key="3">
    <source>
        <dbReference type="Proteomes" id="UP000199729"/>
    </source>
</evidence>
<gene>
    <name evidence="2" type="ORF">VITFI_CDS2094</name>
</gene>